<dbReference type="OrthoDB" id="2117453at2759"/>
<name>A0A395H0P9_9EURO</name>
<dbReference type="AlphaFoldDB" id="A0A395H0P9"/>
<evidence type="ECO:0000256" key="3">
    <source>
        <dbReference type="ARBA" id="ARBA00022989"/>
    </source>
</evidence>
<proteinExistence type="predicted"/>
<evidence type="ECO:0000313" key="8">
    <source>
        <dbReference type="Proteomes" id="UP000249402"/>
    </source>
</evidence>
<evidence type="ECO:0000259" key="6">
    <source>
        <dbReference type="Pfam" id="PF01284"/>
    </source>
</evidence>
<keyword evidence="4 5" id="KW-0472">Membrane</keyword>
<dbReference type="Proteomes" id="UP000249402">
    <property type="component" value="Unassembled WGS sequence"/>
</dbReference>
<feature type="transmembrane region" description="Helical" evidence="5">
    <location>
        <begin position="136"/>
        <end position="160"/>
    </location>
</feature>
<dbReference type="EMBL" id="KZ824436">
    <property type="protein sequence ID" value="RAL01407.1"/>
    <property type="molecule type" value="Genomic_DNA"/>
</dbReference>
<comment type="subcellular location">
    <subcellularLocation>
        <location evidence="1">Membrane</location>
        <topology evidence="1">Multi-pass membrane protein</topology>
    </subcellularLocation>
</comment>
<dbReference type="GeneID" id="37227532"/>
<feature type="transmembrane region" description="Helical" evidence="5">
    <location>
        <begin position="55"/>
        <end position="79"/>
    </location>
</feature>
<feature type="transmembrane region" description="Helical" evidence="5">
    <location>
        <begin position="91"/>
        <end position="116"/>
    </location>
</feature>
<dbReference type="GO" id="GO:0016020">
    <property type="term" value="C:membrane"/>
    <property type="evidence" value="ECO:0007669"/>
    <property type="project" value="UniProtKB-SubCell"/>
</dbReference>
<organism evidence="7 8">
    <name type="scientific">Aspergillus ibericus CBS 121593</name>
    <dbReference type="NCBI Taxonomy" id="1448316"/>
    <lineage>
        <taxon>Eukaryota</taxon>
        <taxon>Fungi</taxon>
        <taxon>Dikarya</taxon>
        <taxon>Ascomycota</taxon>
        <taxon>Pezizomycotina</taxon>
        <taxon>Eurotiomycetes</taxon>
        <taxon>Eurotiomycetidae</taxon>
        <taxon>Eurotiales</taxon>
        <taxon>Aspergillaceae</taxon>
        <taxon>Aspergillus</taxon>
        <taxon>Aspergillus subgen. Circumdati</taxon>
    </lineage>
</organism>
<evidence type="ECO:0000256" key="4">
    <source>
        <dbReference type="ARBA" id="ARBA00023136"/>
    </source>
</evidence>
<evidence type="ECO:0000256" key="2">
    <source>
        <dbReference type="ARBA" id="ARBA00022692"/>
    </source>
</evidence>
<protein>
    <recommendedName>
        <fullName evidence="6">MARVEL domain-containing protein</fullName>
    </recommendedName>
</protein>
<gene>
    <name evidence="7" type="ORF">BO80DRAFT_464653</name>
</gene>
<keyword evidence="8" id="KW-1185">Reference proteome</keyword>
<reference evidence="7 8" key="1">
    <citation type="submission" date="2018-02" db="EMBL/GenBank/DDBJ databases">
        <title>The genomes of Aspergillus section Nigri reveals drivers in fungal speciation.</title>
        <authorList>
            <consortium name="DOE Joint Genome Institute"/>
            <person name="Vesth T.C."/>
            <person name="Nybo J."/>
            <person name="Theobald S."/>
            <person name="Brandl J."/>
            <person name="Frisvad J.C."/>
            <person name="Nielsen K.F."/>
            <person name="Lyhne E.K."/>
            <person name="Kogle M.E."/>
            <person name="Kuo A."/>
            <person name="Riley R."/>
            <person name="Clum A."/>
            <person name="Nolan M."/>
            <person name="Lipzen A."/>
            <person name="Salamov A."/>
            <person name="Henrissat B."/>
            <person name="Wiebenga A."/>
            <person name="De vries R.P."/>
            <person name="Grigoriev I.V."/>
            <person name="Mortensen U.H."/>
            <person name="Andersen M.R."/>
            <person name="Baker S.E."/>
        </authorList>
    </citation>
    <scope>NUCLEOTIDE SEQUENCE [LARGE SCALE GENOMIC DNA]</scope>
    <source>
        <strain evidence="7 8">CBS 121593</strain>
    </source>
</reference>
<keyword evidence="2 5" id="KW-0812">Transmembrane</keyword>
<accession>A0A395H0P9</accession>
<dbReference type="PANTHER" id="PTHR37451">
    <property type="entry name" value="MARVEL DOMAIN"/>
    <property type="match status" value="1"/>
</dbReference>
<evidence type="ECO:0000256" key="1">
    <source>
        <dbReference type="ARBA" id="ARBA00004141"/>
    </source>
</evidence>
<evidence type="ECO:0000313" key="7">
    <source>
        <dbReference type="EMBL" id="RAL01407.1"/>
    </source>
</evidence>
<dbReference type="VEuPathDB" id="FungiDB:BO80DRAFT_464653"/>
<dbReference type="RefSeq" id="XP_025575734.1">
    <property type="nucleotide sequence ID" value="XM_025722667.1"/>
</dbReference>
<feature type="domain" description="MARVEL" evidence="6">
    <location>
        <begin position="12"/>
        <end position="152"/>
    </location>
</feature>
<keyword evidence="3 5" id="KW-1133">Transmembrane helix</keyword>
<sequence length="187" mass="20159">MTINMAENKPLNYIVRGLQLVFALIIIGTDGYAIHVYHGHNDYVDSPVFGGEATLYAGVPAAWGFLLFCAGWTVLTVIFHSVKPSFASRPMISYIGIATETVAVLSWLAGFIAVAINVLTTDACSSGQNSCAELKAATAFGAFEWLLFIATASMTVTAFFKNRKRVSPSRISEPADEPRSELGGEKE</sequence>
<evidence type="ECO:0000256" key="5">
    <source>
        <dbReference type="SAM" id="Phobius"/>
    </source>
</evidence>
<feature type="transmembrane region" description="Helical" evidence="5">
    <location>
        <begin position="12"/>
        <end position="35"/>
    </location>
</feature>
<dbReference type="InterPro" id="IPR008253">
    <property type="entry name" value="Marvel"/>
</dbReference>
<dbReference type="Pfam" id="PF01284">
    <property type="entry name" value="MARVEL"/>
    <property type="match status" value="1"/>
</dbReference>
<dbReference type="PANTHER" id="PTHR37451:SF1">
    <property type="entry name" value="MARVEL DOMAIN-CONTAINING PROTEIN"/>
    <property type="match status" value="1"/>
</dbReference>
<dbReference type="STRING" id="1448316.A0A395H0P9"/>